<organism evidence="1 2">
    <name type="scientific">Cylindrobasidium torrendii FP15055 ss-10</name>
    <dbReference type="NCBI Taxonomy" id="1314674"/>
    <lineage>
        <taxon>Eukaryota</taxon>
        <taxon>Fungi</taxon>
        <taxon>Dikarya</taxon>
        <taxon>Basidiomycota</taxon>
        <taxon>Agaricomycotina</taxon>
        <taxon>Agaricomycetes</taxon>
        <taxon>Agaricomycetidae</taxon>
        <taxon>Agaricales</taxon>
        <taxon>Marasmiineae</taxon>
        <taxon>Physalacriaceae</taxon>
        <taxon>Cylindrobasidium</taxon>
    </lineage>
</organism>
<name>A0A0D7BLQ8_9AGAR</name>
<dbReference type="Proteomes" id="UP000054007">
    <property type="component" value="Unassembled WGS sequence"/>
</dbReference>
<accession>A0A0D7BLQ8</accession>
<proteinExistence type="predicted"/>
<reference evidence="1 2" key="1">
    <citation type="journal article" date="2015" name="Fungal Genet. Biol.">
        <title>Evolution of novel wood decay mechanisms in Agaricales revealed by the genome sequences of Fistulina hepatica and Cylindrobasidium torrendii.</title>
        <authorList>
            <person name="Floudas D."/>
            <person name="Held B.W."/>
            <person name="Riley R."/>
            <person name="Nagy L.G."/>
            <person name="Koehler G."/>
            <person name="Ransdell A.S."/>
            <person name="Younus H."/>
            <person name="Chow J."/>
            <person name="Chiniquy J."/>
            <person name="Lipzen A."/>
            <person name="Tritt A."/>
            <person name="Sun H."/>
            <person name="Haridas S."/>
            <person name="LaButti K."/>
            <person name="Ohm R.A."/>
            <person name="Kues U."/>
            <person name="Blanchette R.A."/>
            <person name="Grigoriev I.V."/>
            <person name="Minto R.E."/>
            <person name="Hibbett D.S."/>
        </authorList>
    </citation>
    <scope>NUCLEOTIDE SEQUENCE [LARGE SCALE GENOMIC DNA]</scope>
    <source>
        <strain evidence="1 2">FP15055 ss-10</strain>
    </source>
</reference>
<evidence type="ECO:0000313" key="1">
    <source>
        <dbReference type="EMBL" id="KIY71382.1"/>
    </source>
</evidence>
<dbReference type="EMBL" id="KN880455">
    <property type="protein sequence ID" value="KIY71382.1"/>
    <property type="molecule type" value="Genomic_DNA"/>
</dbReference>
<evidence type="ECO:0000313" key="2">
    <source>
        <dbReference type="Proteomes" id="UP000054007"/>
    </source>
</evidence>
<dbReference type="AlphaFoldDB" id="A0A0D7BLQ8"/>
<protein>
    <submittedName>
        <fullName evidence="1">Uncharacterized protein</fullName>
    </submittedName>
</protein>
<keyword evidence="2" id="KW-1185">Reference proteome</keyword>
<gene>
    <name evidence="1" type="ORF">CYLTODRAFT_450877</name>
</gene>
<sequence>MNAPEYSSTPDCMALGNMLPTLPWCEEPTTYGTLFDAAGSDAMTRVMGALENWIVCIILQKYECLADATTQRYHEARYLPQAVADVVNASYQTPSALFYTIVFLLQLATTDSKNSSASAGAWYTESSSGTYIHIALTVRMCYILALEVLNETAALPQPTLHEKMDFCHMDSLTDYMFLRCYVKESLKGYYPHGRYSIALSDGARSCWNSRLSRFVKFAPKGSKRIITSFLDLASLESTYKNAPLRKLCGVLFRVSRMPDAMRHGYWRPHPPSTIKTVEIERPKPFRPINIDWMEEQAEMMV</sequence>